<keyword evidence="4" id="KW-1185">Reference proteome</keyword>
<comment type="caution">
    <text evidence="3">The sequence shown here is derived from an EMBL/GenBank/DDBJ whole genome shotgun (WGS) entry which is preliminary data.</text>
</comment>
<dbReference type="PANTHER" id="PTHR43795:SF39">
    <property type="entry name" value="AMINOTRANSFERASE CLASS I_CLASSII DOMAIN-CONTAINING PROTEIN"/>
    <property type="match status" value="1"/>
</dbReference>
<dbReference type="InterPro" id="IPR015422">
    <property type="entry name" value="PyrdxlP-dep_Trfase_small"/>
</dbReference>
<dbReference type="EMBL" id="JAGPXC010000002">
    <property type="protein sequence ID" value="KAH6657434.1"/>
    <property type="molecule type" value="Genomic_DNA"/>
</dbReference>
<dbReference type="InterPro" id="IPR050478">
    <property type="entry name" value="Ethylene_sulfur-biosynth"/>
</dbReference>
<dbReference type="InterPro" id="IPR004839">
    <property type="entry name" value="Aminotransferase_I/II_large"/>
</dbReference>
<dbReference type="Pfam" id="PF00155">
    <property type="entry name" value="Aminotran_1_2"/>
    <property type="match status" value="1"/>
</dbReference>
<evidence type="ECO:0000259" key="2">
    <source>
        <dbReference type="Pfam" id="PF00155"/>
    </source>
</evidence>
<feature type="domain" description="Aminotransferase class I/classII large" evidence="2">
    <location>
        <begin position="49"/>
        <end position="411"/>
    </location>
</feature>
<dbReference type="PANTHER" id="PTHR43795">
    <property type="entry name" value="BIFUNCTIONAL ASPARTATE AMINOTRANSFERASE AND GLUTAMATE/ASPARTATE-PREPHENATE AMINOTRANSFERASE-RELATED"/>
    <property type="match status" value="1"/>
</dbReference>
<reference evidence="3" key="1">
    <citation type="journal article" date="2021" name="Nat. Commun.">
        <title>Genetic determinants of endophytism in the Arabidopsis root mycobiome.</title>
        <authorList>
            <person name="Mesny F."/>
            <person name="Miyauchi S."/>
            <person name="Thiergart T."/>
            <person name="Pickel B."/>
            <person name="Atanasova L."/>
            <person name="Karlsson M."/>
            <person name="Huettel B."/>
            <person name="Barry K.W."/>
            <person name="Haridas S."/>
            <person name="Chen C."/>
            <person name="Bauer D."/>
            <person name="Andreopoulos W."/>
            <person name="Pangilinan J."/>
            <person name="LaButti K."/>
            <person name="Riley R."/>
            <person name="Lipzen A."/>
            <person name="Clum A."/>
            <person name="Drula E."/>
            <person name="Henrissat B."/>
            <person name="Kohler A."/>
            <person name="Grigoriev I.V."/>
            <person name="Martin F.M."/>
            <person name="Hacquard S."/>
        </authorList>
    </citation>
    <scope>NUCLEOTIDE SEQUENCE</scope>
    <source>
        <strain evidence="3">MPI-SDFR-AT-0073</strain>
    </source>
</reference>
<dbReference type="GO" id="GO:0030170">
    <property type="term" value="F:pyridoxal phosphate binding"/>
    <property type="evidence" value="ECO:0007669"/>
    <property type="project" value="InterPro"/>
</dbReference>
<dbReference type="SUPFAM" id="SSF53383">
    <property type="entry name" value="PLP-dependent transferases"/>
    <property type="match status" value="1"/>
</dbReference>
<dbReference type="PRINTS" id="PR00753">
    <property type="entry name" value="ACCSYNTHASE"/>
</dbReference>
<dbReference type="CDD" id="cd00609">
    <property type="entry name" value="AAT_like"/>
    <property type="match status" value="1"/>
</dbReference>
<protein>
    <submittedName>
        <fullName evidence="3">ACC synthase</fullName>
    </submittedName>
</protein>
<evidence type="ECO:0000313" key="4">
    <source>
        <dbReference type="Proteomes" id="UP000758603"/>
    </source>
</evidence>
<gene>
    <name evidence="3" type="ORF">BKA67DRAFT_688750</name>
</gene>
<organism evidence="3 4">
    <name type="scientific">Truncatella angustata</name>
    <dbReference type="NCBI Taxonomy" id="152316"/>
    <lineage>
        <taxon>Eukaryota</taxon>
        <taxon>Fungi</taxon>
        <taxon>Dikarya</taxon>
        <taxon>Ascomycota</taxon>
        <taxon>Pezizomycotina</taxon>
        <taxon>Sordariomycetes</taxon>
        <taxon>Xylariomycetidae</taxon>
        <taxon>Amphisphaeriales</taxon>
        <taxon>Sporocadaceae</taxon>
        <taxon>Truncatella</taxon>
    </lineage>
</organism>
<dbReference type="RefSeq" id="XP_045961668.1">
    <property type="nucleotide sequence ID" value="XM_046109078.1"/>
</dbReference>
<dbReference type="GO" id="GO:0008483">
    <property type="term" value="F:transaminase activity"/>
    <property type="evidence" value="ECO:0007669"/>
    <property type="project" value="TreeGrafter"/>
</dbReference>
<dbReference type="OrthoDB" id="7042322at2759"/>
<dbReference type="Gene3D" id="3.90.1150.10">
    <property type="entry name" value="Aspartate Aminotransferase, domain 1"/>
    <property type="match status" value="1"/>
</dbReference>
<keyword evidence="1" id="KW-0663">Pyridoxal phosphate</keyword>
<dbReference type="GO" id="GO:0006520">
    <property type="term" value="P:amino acid metabolic process"/>
    <property type="evidence" value="ECO:0007669"/>
    <property type="project" value="TreeGrafter"/>
</dbReference>
<name>A0A9P8USA7_9PEZI</name>
<sequence>MERYGLSQRGAANVEAIWPRIENAVAERERLEDPCIDMATSENWLLRDELIQLYKDAIRENFFGKHLSYPNGFAGDQDLLDAIEKFFNSYFNPRIPVAREHIATAPGAAFSLDALLYNIGEAGDGLLITTPAWNGFDWLIKVKSGIHPVFVTIACFEDIFTPKLIQALEDAFDQSPYPIKGLLFTNPNNPFGQAYPKETIVEIIKWCDKRKIHLISDEIYALSKFPNPDLPDPVPFISLLEIDIVELGCDLSRMHTIWSISKDLGSSGLRMGCCITQGNRPLATGMSLASNTQMSSLTAIATTSLLLSPELPRLLKLNSQRLTEAYVQLTTLLRARGLRWIPANMGPFILVKVAPSAKTWEDEAAVIQACKGFGVSLSLGRGYHGPESEKGWARLNFALAPGQLTEALRRLSLGLDSVTQQGVSTQVV</sequence>
<dbReference type="Proteomes" id="UP000758603">
    <property type="component" value="Unassembled WGS sequence"/>
</dbReference>
<proteinExistence type="predicted"/>
<dbReference type="GeneID" id="70137969"/>
<accession>A0A9P8USA7</accession>
<dbReference type="AlphaFoldDB" id="A0A9P8USA7"/>
<dbReference type="InterPro" id="IPR015421">
    <property type="entry name" value="PyrdxlP-dep_Trfase_major"/>
</dbReference>
<dbReference type="InterPro" id="IPR015424">
    <property type="entry name" value="PyrdxlP-dep_Trfase"/>
</dbReference>
<dbReference type="Gene3D" id="3.40.640.10">
    <property type="entry name" value="Type I PLP-dependent aspartate aminotransferase-like (Major domain)"/>
    <property type="match status" value="1"/>
</dbReference>
<evidence type="ECO:0000256" key="1">
    <source>
        <dbReference type="ARBA" id="ARBA00022898"/>
    </source>
</evidence>
<evidence type="ECO:0000313" key="3">
    <source>
        <dbReference type="EMBL" id="KAH6657434.1"/>
    </source>
</evidence>